<dbReference type="STRING" id="4999.A0A1Y1UB21"/>
<keyword evidence="5" id="KW-0819">tRNA processing</keyword>
<dbReference type="InParanoid" id="A0A1Y1UB21"/>
<feature type="compositionally biased region" description="Low complexity" evidence="9">
    <location>
        <begin position="85"/>
        <end position="105"/>
    </location>
</feature>
<accession>A0A1Y1UB21</accession>
<dbReference type="InterPro" id="IPR036504">
    <property type="entry name" value="CGI121/TPRKB_sf"/>
</dbReference>
<dbReference type="GO" id="GO:0002949">
    <property type="term" value="P:tRNA threonylcarbamoyladenosine modification"/>
    <property type="evidence" value="ECO:0007669"/>
    <property type="project" value="TreeGrafter"/>
</dbReference>
<evidence type="ECO:0000256" key="8">
    <source>
        <dbReference type="RuleBase" id="RU004398"/>
    </source>
</evidence>
<keyword evidence="11" id="KW-1185">Reference proteome</keyword>
<dbReference type="OrthoDB" id="329139at2759"/>
<dbReference type="RefSeq" id="XP_021869409.1">
    <property type="nucleotide sequence ID" value="XM_022018475.1"/>
</dbReference>
<evidence type="ECO:0000256" key="4">
    <source>
        <dbReference type="ARBA" id="ARBA00016009"/>
    </source>
</evidence>
<reference evidence="10 11" key="1">
    <citation type="submission" date="2017-03" db="EMBL/GenBank/DDBJ databases">
        <title>Widespread Adenine N6-methylation of Active Genes in Fungi.</title>
        <authorList>
            <consortium name="DOE Joint Genome Institute"/>
            <person name="Mondo S.J."/>
            <person name="Dannebaum R.O."/>
            <person name="Kuo R.C."/>
            <person name="Louie K.B."/>
            <person name="Bewick A.J."/>
            <person name="Labutti K."/>
            <person name="Haridas S."/>
            <person name="Kuo A."/>
            <person name="Salamov A."/>
            <person name="Ahrendt S.R."/>
            <person name="Lau R."/>
            <person name="Bowen B.P."/>
            <person name="Lipzen A."/>
            <person name="Sullivan W."/>
            <person name="Andreopoulos W.B."/>
            <person name="Clum A."/>
            <person name="Lindquist E."/>
            <person name="Daum C."/>
            <person name="Northen T.R."/>
            <person name="Ramamoorthy G."/>
            <person name="Schmitz R.J."/>
            <person name="Gryganskyi A."/>
            <person name="Culley D."/>
            <person name="Magnuson J."/>
            <person name="James T.Y."/>
            <person name="O'Malley M.A."/>
            <person name="Stajich J.E."/>
            <person name="Spatafora J.W."/>
            <person name="Visel A."/>
            <person name="Grigoriev I.V."/>
        </authorList>
    </citation>
    <scope>NUCLEOTIDE SEQUENCE [LARGE SCALE GENOMIC DNA]</scope>
    <source>
        <strain evidence="10 11">NRRL Y-17943</strain>
    </source>
</reference>
<proteinExistence type="inferred from homology"/>
<dbReference type="PANTHER" id="PTHR15840:SF10">
    <property type="entry name" value="EKC_KEOPS COMPLEX SUBUNIT TPRKB"/>
    <property type="match status" value="1"/>
</dbReference>
<dbReference type="PANTHER" id="PTHR15840">
    <property type="entry name" value="CGI-121 FAMILY MEMBER"/>
    <property type="match status" value="1"/>
</dbReference>
<comment type="similarity">
    <text evidence="2 8">Belongs to the CGI121/TPRKB family.</text>
</comment>
<evidence type="ECO:0000313" key="10">
    <source>
        <dbReference type="EMBL" id="ORX35219.1"/>
    </source>
</evidence>
<dbReference type="GO" id="GO:0005634">
    <property type="term" value="C:nucleus"/>
    <property type="evidence" value="ECO:0007669"/>
    <property type="project" value="UniProtKB-SubCell"/>
</dbReference>
<organism evidence="10 11">
    <name type="scientific">Kockovaella imperatae</name>
    <dbReference type="NCBI Taxonomy" id="4999"/>
    <lineage>
        <taxon>Eukaryota</taxon>
        <taxon>Fungi</taxon>
        <taxon>Dikarya</taxon>
        <taxon>Basidiomycota</taxon>
        <taxon>Agaricomycotina</taxon>
        <taxon>Tremellomycetes</taxon>
        <taxon>Tremellales</taxon>
        <taxon>Cuniculitremaceae</taxon>
        <taxon>Kockovaella</taxon>
    </lineage>
</organism>
<dbReference type="EMBL" id="NBSH01000011">
    <property type="protein sequence ID" value="ORX35219.1"/>
    <property type="molecule type" value="Genomic_DNA"/>
</dbReference>
<dbReference type="SUPFAM" id="SSF143870">
    <property type="entry name" value="PF0523-like"/>
    <property type="match status" value="1"/>
</dbReference>
<evidence type="ECO:0000313" key="11">
    <source>
        <dbReference type="Proteomes" id="UP000193218"/>
    </source>
</evidence>
<protein>
    <recommendedName>
        <fullName evidence="4">EKC/KEOPS complex subunit CGI121</fullName>
    </recommendedName>
    <alternativeName>
        <fullName evidence="3">EKC/KEOPS complex subunit cgi121</fullName>
    </alternativeName>
</protein>
<keyword evidence="6 8" id="KW-0539">Nucleus</keyword>
<sequence length="235" mass="26084">METYRLSNFPPGYSTVHIALFRNVVNAPDIRKKLILASTMGGDDGERARQAVDFGFIEARLLVSRMHLLIGIMTTLQTCLQPSNPSISSSKDTTTPTPESTNATPVPNENARLSTRPITRTHNLHSEILLTLSSNNNISESLRRHGMSDTTDELVVVRIADADSSEEAVWKEMELLVDGQLVNLGELDSDELVDWPRVSKIFKLSELDRLPLTPLEIRDTKIATVINTVAIKHVT</sequence>
<dbReference type="GO" id="GO:0016301">
    <property type="term" value="F:kinase activity"/>
    <property type="evidence" value="ECO:0007669"/>
    <property type="project" value="UniProtKB-KW"/>
</dbReference>
<gene>
    <name evidence="10" type="ORF">BD324DRAFT_652360</name>
</gene>
<name>A0A1Y1UB21_9TREE</name>
<evidence type="ECO:0000256" key="7">
    <source>
        <dbReference type="ARBA" id="ARBA00025043"/>
    </source>
</evidence>
<evidence type="ECO:0000256" key="9">
    <source>
        <dbReference type="SAM" id="MobiDB-lite"/>
    </source>
</evidence>
<dbReference type="Gene3D" id="3.30.2380.10">
    <property type="entry name" value="CGI121/TPRKB"/>
    <property type="match status" value="1"/>
</dbReference>
<dbReference type="GO" id="GO:0005829">
    <property type="term" value="C:cytosol"/>
    <property type="evidence" value="ECO:0007669"/>
    <property type="project" value="TreeGrafter"/>
</dbReference>
<feature type="region of interest" description="Disordered" evidence="9">
    <location>
        <begin position="81"/>
        <end position="111"/>
    </location>
</feature>
<dbReference type="GeneID" id="33560284"/>
<keyword evidence="10" id="KW-0418">Kinase</keyword>
<evidence type="ECO:0000256" key="3">
    <source>
        <dbReference type="ARBA" id="ARBA00015316"/>
    </source>
</evidence>
<dbReference type="InterPro" id="IPR013926">
    <property type="entry name" value="CGI121/TPRKB"/>
</dbReference>
<comment type="function">
    <text evidence="7">Component of the EKC/KEOPS complex that is required for the formation of a threonylcarbamoyl group on adenosine at position 37 (t(6)A37) in tRNAs that read codons beginning with adenine. The complex is probably involved in the transfer of the threonylcarbamoyl moiety of threonylcarbamoyl-AMP (TC-AMP) to the N6 group of A37. CGI121 acts as an allosteric effector that regulates the t(6)A activity of the complex. The EKC/KEOPS complex also promotes both telomere uncapping and telomere elongation. The complex is required for efficient recruitment of transcriptional coactivators. CGI121 is not required for tRNA modification.</text>
</comment>
<comment type="subcellular location">
    <subcellularLocation>
        <location evidence="1">Nucleus</location>
    </subcellularLocation>
</comment>
<keyword evidence="10" id="KW-0808">Transferase</keyword>
<evidence type="ECO:0000256" key="2">
    <source>
        <dbReference type="ARBA" id="ARBA00005546"/>
    </source>
</evidence>
<dbReference type="AlphaFoldDB" id="A0A1Y1UB21"/>
<comment type="caution">
    <text evidence="10">The sequence shown here is derived from an EMBL/GenBank/DDBJ whole genome shotgun (WGS) entry which is preliminary data.</text>
</comment>
<dbReference type="GO" id="GO:0000408">
    <property type="term" value="C:EKC/KEOPS complex"/>
    <property type="evidence" value="ECO:0007669"/>
    <property type="project" value="TreeGrafter"/>
</dbReference>
<evidence type="ECO:0000256" key="1">
    <source>
        <dbReference type="ARBA" id="ARBA00004123"/>
    </source>
</evidence>
<evidence type="ECO:0000256" key="5">
    <source>
        <dbReference type="ARBA" id="ARBA00022694"/>
    </source>
</evidence>
<dbReference type="Pfam" id="PF08617">
    <property type="entry name" value="CGI-121"/>
    <property type="match status" value="1"/>
</dbReference>
<evidence type="ECO:0000256" key="6">
    <source>
        <dbReference type="ARBA" id="ARBA00023242"/>
    </source>
</evidence>
<dbReference type="Proteomes" id="UP000193218">
    <property type="component" value="Unassembled WGS sequence"/>
</dbReference>